<feature type="compositionally biased region" description="Acidic residues" evidence="8">
    <location>
        <begin position="794"/>
        <end position="808"/>
    </location>
</feature>
<feature type="compositionally biased region" description="Basic and acidic residues" evidence="8">
    <location>
        <begin position="775"/>
        <end position="793"/>
    </location>
</feature>
<evidence type="ECO:0000256" key="4">
    <source>
        <dbReference type="ARBA" id="ARBA00022777"/>
    </source>
</evidence>
<keyword evidence="1 7" id="KW-1003">Cell membrane</keyword>
<accession>A0A5C5G576</accession>
<feature type="region of interest" description="Disordered" evidence="8">
    <location>
        <begin position="1"/>
        <end position="58"/>
    </location>
</feature>
<evidence type="ECO:0000256" key="7">
    <source>
        <dbReference type="RuleBase" id="RU367084"/>
    </source>
</evidence>
<dbReference type="Pfam" id="PF00454">
    <property type="entry name" value="PI3_PI4_kinase"/>
    <property type="match status" value="2"/>
</dbReference>
<sequence length="868" mass="94491">MTATKDEGSSDAAAPNPSLTQAAPPPSSSESPSPFAPTPPPHPTERASSPSQRRPQATTAHIDALLAKWRAAVAARFTPRPREPEIDPLPLDKGAVLPVWKSVFPELREGDLRMEAAEERRKDGVTTLDHKDPMSHEEFAALVKQVRLAIDAGVHPRLNSKGSSGSYFARNVTGRTLGIFKPADEEPYGTLNPKFVKWVHREFLSRVIPFGRACLIPGQSYLSEAAASIVDAALGTHIVPRTEVVALSSEAFFYDWVDRERASRKGAQLRPKEGSFQVFLEGFVDASAFLARHPFPGRPVAPTSKQQNRDSQPRRRGHRRGCCTAALLCLCGRTGAERDEPEHGSGVGDGGGAGGAAEEQPPRAQTMSVDGGSRQPGAFAWTAGMVDSFREELEKLVVLDVLIRNTDRGLDNFMLKPCTATCSPSSPSHPHLHLAAIDNSLAFPHQHPSGWRTYTYGWLYLPLTLIGQPWSAKARAHFLPLLADPAWWTALKVRLRSEFSRDRAFSEDMWEKQWSVVKGQGYLLVESLRSPDEGPVELCRRPKKLVIDEYRLVPSSSTADAPPAPSPHLRRLGSEPGLPIDGQTRGVPLDAHRGEAERPPLPERRSAPAEALPHVVVDSFSTPAAQTVLAAPSKPLVMRHAQHRRSRSDLVGAATSASSAPARDLSASFDGAAAARYLRAPLDSLAAAPTRSDATEGDGDEETGVALLSRLDRVEATEARRLKRVRRDRAARAALDDAGGAVSDGEGALGRGARRGVSALLGGRRGSRGARRRAREGVREADERTALLDGRIDEGEEDEDEGENETVDGEADGRMVMSWYGGQGRVVSGRDEEARTDDAVLAKRTAQWVVFERLEDVKESARSRLWRW</sequence>
<comment type="catalytic activity">
    <reaction evidence="7">
        <text>a 1,2-diacyl-sn-glycero-3-phospho-(1D-myo-inositol) + ATP = a 1,2-diacyl-sn-glycero-3-phospho-(1D-myo-inositol 4-phosphate) + ADP + H(+)</text>
        <dbReference type="Rhea" id="RHEA:19877"/>
        <dbReference type="ChEBI" id="CHEBI:15378"/>
        <dbReference type="ChEBI" id="CHEBI:30616"/>
        <dbReference type="ChEBI" id="CHEBI:57880"/>
        <dbReference type="ChEBI" id="CHEBI:58178"/>
        <dbReference type="ChEBI" id="CHEBI:456216"/>
        <dbReference type="EC" id="2.7.1.67"/>
    </reaction>
</comment>
<dbReference type="OrthoDB" id="3349449at2759"/>
<dbReference type="GO" id="GO:0046854">
    <property type="term" value="P:phosphatidylinositol phosphate biosynthetic process"/>
    <property type="evidence" value="ECO:0007669"/>
    <property type="project" value="UniProtKB-UniRule"/>
</dbReference>
<dbReference type="GO" id="GO:0000329">
    <property type="term" value="C:fungal-type vacuole membrane"/>
    <property type="evidence" value="ECO:0007669"/>
    <property type="project" value="TreeGrafter"/>
</dbReference>
<dbReference type="Proteomes" id="UP000311382">
    <property type="component" value="Unassembled WGS sequence"/>
</dbReference>
<keyword evidence="3 7" id="KW-0547">Nucleotide-binding</keyword>
<comment type="cofactor">
    <cofactor evidence="7">
        <name>Mg(2+)</name>
        <dbReference type="ChEBI" id="CHEBI:18420"/>
    </cofactor>
    <cofactor evidence="7">
        <name>Mn(2+)</name>
        <dbReference type="ChEBI" id="CHEBI:29035"/>
    </cofactor>
</comment>
<dbReference type="GO" id="GO:0004430">
    <property type="term" value="F:1-phosphatidylinositol 4-kinase activity"/>
    <property type="evidence" value="ECO:0007669"/>
    <property type="project" value="UniProtKB-UniRule"/>
</dbReference>
<feature type="compositionally biased region" description="Polar residues" evidence="8">
    <location>
        <begin position="49"/>
        <end position="58"/>
    </location>
</feature>
<gene>
    <name evidence="10" type="ORF">DMC30DRAFT_9034</name>
</gene>
<dbReference type="GO" id="GO:0007030">
    <property type="term" value="P:Golgi organization"/>
    <property type="evidence" value="ECO:0007669"/>
    <property type="project" value="TreeGrafter"/>
</dbReference>
<evidence type="ECO:0000256" key="5">
    <source>
        <dbReference type="ARBA" id="ARBA00022840"/>
    </source>
</evidence>
<feature type="region of interest" description="Disordered" evidence="8">
    <location>
        <begin position="295"/>
        <end position="317"/>
    </location>
</feature>
<evidence type="ECO:0000256" key="6">
    <source>
        <dbReference type="ARBA" id="ARBA00023136"/>
    </source>
</evidence>
<dbReference type="EMBL" id="SOZI01000010">
    <property type="protein sequence ID" value="TNY23532.1"/>
    <property type="molecule type" value="Genomic_DNA"/>
</dbReference>
<feature type="region of interest" description="Disordered" evidence="8">
    <location>
        <begin position="760"/>
        <end position="808"/>
    </location>
</feature>
<feature type="region of interest" description="Disordered" evidence="8">
    <location>
        <begin position="337"/>
        <end position="373"/>
    </location>
</feature>
<reference evidence="10 11" key="1">
    <citation type="submission" date="2019-03" db="EMBL/GenBank/DDBJ databases">
        <title>Rhodosporidium diobovatum UCD-FST 08-225 genome sequencing, assembly, and annotation.</title>
        <authorList>
            <person name="Fakankun I.U."/>
            <person name="Fristensky B."/>
            <person name="Levin D.B."/>
        </authorList>
    </citation>
    <scope>NUCLEOTIDE SEQUENCE [LARGE SCALE GENOMIC DNA]</scope>
    <source>
        <strain evidence="10 11">UCD-FST 08-225</strain>
    </source>
</reference>
<evidence type="ECO:0000256" key="8">
    <source>
        <dbReference type="SAM" id="MobiDB-lite"/>
    </source>
</evidence>
<dbReference type="GO" id="GO:0005802">
    <property type="term" value="C:trans-Golgi network"/>
    <property type="evidence" value="ECO:0007669"/>
    <property type="project" value="TreeGrafter"/>
</dbReference>
<feature type="domain" description="PI3K/PI4K catalytic" evidence="9">
    <location>
        <begin position="153"/>
        <end position="554"/>
    </location>
</feature>
<dbReference type="PANTHER" id="PTHR12865">
    <property type="entry name" value="PHOSPHATIDYLINOSITOL 4-KINASE TYPE-II"/>
    <property type="match status" value="1"/>
</dbReference>
<dbReference type="InterPro" id="IPR000403">
    <property type="entry name" value="PI3/4_kinase_cat_dom"/>
</dbReference>
<dbReference type="GO" id="GO:0007032">
    <property type="term" value="P:endosome organization"/>
    <property type="evidence" value="ECO:0007669"/>
    <property type="project" value="TreeGrafter"/>
</dbReference>
<evidence type="ECO:0000256" key="1">
    <source>
        <dbReference type="ARBA" id="ARBA00022475"/>
    </source>
</evidence>
<evidence type="ECO:0000313" key="11">
    <source>
        <dbReference type="Proteomes" id="UP000311382"/>
    </source>
</evidence>
<dbReference type="PROSITE" id="PS50290">
    <property type="entry name" value="PI3_4_KINASE_3"/>
    <property type="match status" value="1"/>
</dbReference>
<feature type="region of interest" description="Disordered" evidence="8">
    <location>
        <begin position="555"/>
        <end position="608"/>
    </location>
</feature>
<comment type="caution">
    <text evidence="10">The sequence shown here is derived from an EMBL/GenBank/DDBJ whole genome shotgun (WGS) entry which is preliminary data.</text>
</comment>
<feature type="compositionally biased region" description="Basic residues" evidence="8">
    <location>
        <begin position="765"/>
        <end position="774"/>
    </location>
</feature>
<dbReference type="EC" id="2.7.1.67" evidence="7"/>
<keyword evidence="11" id="KW-1185">Reference proteome</keyword>
<organism evidence="10 11">
    <name type="scientific">Rhodotorula diobovata</name>
    <dbReference type="NCBI Taxonomy" id="5288"/>
    <lineage>
        <taxon>Eukaryota</taxon>
        <taxon>Fungi</taxon>
        <taxon>Dikarya</taxon>
        <taxon>Basidiomycota</taxon>
        <taxon>Pucciniomycotina</taxon>
        <taxon>Microbotryomycetes</taxon>
        <taxon>Sporidiobolales</taxon>
        <taxon>Sporidiobolaceae</taxon>
        <taxon>Rhodotorula</taxon>
    </lineage>
</organism>
<dbReference type="PANTHER" id="PTHR12865:SF1">
    <property type="entry name" value="PHOSPHATIDYLINOSITOL 4-KINASE TYPE 2"/>
    <property type="match status" value="1"/>
</dbReference>
<dbReference type="AlphaFoldDB" id="A0A5C5G576"/>
<dbReference type="InterPro" id="IPR039756">
    <property type="entry name" value="Lsb6/PI4K2"/>
</dbReference>
<feature type="compositionally biased region" description="Basic and acidic residues" evidence="8">
    <location>
        <begin position="590"/>
        <end position="607"/>
    </location>
</feature>
<dbReference type="GO" id="GO:0005886">
    <property type="term" value="C:plasma membrane"/>
    <property type="evidence" value="ECO:0007669"/>
    <property type="project" value="UniProtKB-SubCell"/>
</dbReference>
<evidence type="ECO:0000259" key="9">
    <source>
        <dbReference type="PROSITE" id="PS50290"/>
    </source>
</evidence>
<comment type="subcellular location">
    <subcellularLocation>
        <location evidence="7">Cell membrane</location>
        <topology evidence="7">Peripheral membrane protein</topology>
    </subcellularLocation>
    <subcellularLocation>
        <location evidence="7">Vacuole membrane</location>
        <topology evidence="7">Peripheral membrane protein</topology>
    </subcellularLocation>
</comment>
<evidence type="ECO:0000256" key="3">
    <source>
        <dbReference type="ARBA" id="ARBA00022741"/>
    </source>
</evidence>
<keyword evidence="5 7" id="KW-0067">ATP-binding</keyword>
<comment type="similarity">
    <text evidence="7">Belongs to the PI3/PI4-kinase family.</text>
</comment>
<feature type="compositionally biased region" description="Gly residues" evidence="8">
    <location>
        <begin position="345"/>
        <end position="355"/>
    </location>
</feature>
<dbReference type="GO" id="GO:0005524">
    <property type="term" value="F:ATP binding"/>
    <property type="evidence" value="ECO:0007669"/>
    <property type="project" value="UniProtKB-UniRule"/>
</dbReference>
<keyword evidence="6" id="KW-0472">Membrane</keyword>
<name>A0A5C5G576_9BASI</name>
<protein>
    <recommendedName>
        <fullName evidence="7">Phosphatidylinositol 4-kinase</fullName>
        <ecNumber evidence="7">2.7.1.67</ecNumber>
    </recommendedName>
</protein>
<evidence type="ECO:0000313" key="10">
    <source>
        <dbReference type="EMBL" id="TNY23532.1"/>
    </source>
</evidence>
<evidence type="ECO:0000256" key="2">
    <source>
        <dbReference type="ARBA" id="ARBA00022679"/>
    </source>
</evidence>
<keyword evidence="2 7" id="KW-0808">Transferase</keyword>
<dbReference type="STRING" id="5288.A0A5C5G576"/>
<proteinExistence type="inferred from homology"/>
<dbReference type="GO" id="GO:0005768">
    <property type="term" value="C:endosome"/>
    <property type="evidence" value="ECO:0007669"/>
    <property type="project" value="UniProtKB-UniRule"/>
</dbReference>
<keyword evidence="4 7" id="KW-0418">Kinase</keyword>